<organism evidence="3 4">
    <name type="scientific">Streptomyces glaucus</name>
    <dbReference type="NCBI Taxonomy" id="284029"/>
    <lineage>
        <taxon>Bacteria</taxon>
        <taxon>Bacillati</taxon>
        <taxon>Actinomycetota</taxon>
        <taxon>Actinomycetes</taxon>
        <taxon>Kitasatosporales</taxon>
        <taxon>Streptomycetaceae</taxon>
        <taxon>Streptomyces</taxon>
    </lineage>
</organism>
<dbReference type="Pfam" id="PF01590">
    <property type="entry name" value="GAF"/>
    <property type="match status" value="1"/>
</dbReference>
<dbReference type="Proteomes" id="UP001500460">
    <property type="component" value="Unassembled WGS sequence"/>
</dbReference>
<feature type="region of interest" description="Disordered" evidence="1">
    <location>
        <begin position="67"/>
        <end position="103"/>
    </location>
</feature>
<dbReference type="RefSeq" id="WP_344609372.1">
    <property type="nucleotide sequence ID" value="NZ_BAAATK010000074.1"/>
</dbReference>
<reference evidence="4" key="1">
    <citation type="journal article" date="2019" name="Int. J. Syst. Evol. Microbiol.">
        <title>The Global Catalogue of Microorganisms (GCM) 10K type strain sequencing project: providing services to taxonomists for standard genome sequencing and annotation.</title>
        <authorList>
            <consortium name="The Broad Institute Genomics Platform"/>
            <consortium name="The Broad Institute Genome Sequencing Center for Infectious Disease"/>
            <person name="Wu L."/>
            <person name="Ma J."/>
        </authorList>
    </citation>
    <scope>NUCLEOTIDE SEQUENCE [LARGE SCALE GENOMIC DNA]</scope>
    <source>
        <strain evidence="4">JCM 6922</strain>
    </source>
</reference>
<dbReference type="EMBL" id="BAAATK010000074">
    <property type="protein sequence ID" value="GAA2459553.1"/>
    <property type="molecule type" value="Genomic_DNA"/>
</dbReference>
<dbReference type="PANTHER" id="PTHR43102">
    <property type="entry name" value="SLR1143 PROTEIN"/>
    <property type="match status" value="1"/>
</dbReference>
<dbReference type="InterPro" id="IPR003018">
    <property type="entry name" value="GAF"/>
</dbReference>
<name>A0ABP5XPY6_9ACTN</name>
<evidence type="ECO:0000313" key="4">
    <source>
        <dbReference type="Proteomes" id="UP001500460"/>
    </source>
</evidence>
<feature type="domain" description="GAF" evidence="2">
    <location>
        <begin position="37"/>
        <end position="189"/>
    </location>
</feature>
<keyword evidence="4" id="KW-1185">Reference proteome</keyword>
<evidence type="ECO:0000313" key="3">
    <source>
        <dbReference type="EMBL" id="GAA2459553.1"/>
    </source>
</evidence>
<evidence type="ECO:0000259" key="2">
    <source>
        <dbReference type="Pfam" id="PF01590"/>
    </source>
</evidence>
<comment type="caution">
    <text evidence="3">The sequence shown here is derived from an EMBL/GenBank/DDBJ whole genome shotgun (WGS) entry which is preliminary data.</text>
</comment>
<dbReference type="InterPro" id="IPR029016">
    <property type="entry name" value="GAF-like_dom_sf"/>
</dbReference>
<proteinExistence type="predicted"/>
<sequence length="220" mass="23005">MSHDPPRPAGRLLLTPADGEAPARVRRLRRLGPGRRPEPALDAFADRLAARTEAPYAVVDLPDGTGQFRAGLHTPGGAGRTASARDARHAKPAPGTPASGRRLPREYGFCPHVRARRKALVLEDVRDYPRFAGNPVADECGVRSHPGAPPIDGTGIVPGTVCVADVEPRPWGRAGLETVKATAADLAARLEQPADGFPLRRHPRPYAGGACAGGPCAGGA</sequence>
<dbReference type="Gene3D" id="3.30.450.40">
    <property type="match status" value="1"/>
</dbReference>
<gene>
    <name evidence="3" type="ORF">GCM10010421_61110</name>
</gene>
<dbReference type="SUPFAM" id="SSF55781">
    <property type="entry name" value="GAF domain-like"/>
    <property type="match status" value="1"/>
</dbReference>
<feature type="region of interest" description="Disordered" evidence="1">
    <location>
        <begin position="1"/>
        <end position="21"/>
    </location>
</feature>
<dbReference type="PANTHER" id="PTHR43102:SF2">
    <property type="entry name" value="GAF DOMAIN-CONTAINING PROTEIN"/>
    <property type="match status" value="1"/>
</dbReference>
<accession>A0ABP5XPY6</accession>
<evidence type="ECO:0000256" key="1">
    <source>
        <dbReference type="SAM" id="MobiDB-lite"/>
    </source>
</evidence>
<protein>
    <submittedName>
        <fullName evidence="3">GAF domain-containing protein</fullName>
    </submittedName>
</protein>